<keyword evidence="2" id="KW-0503">Monooxygenase</keyword>
<dbReference type="PRINTS" id="PR00385">
    <property type="entry name" value="P450"/>
</dbReference>
<evidence type="ECO:0000313" key="4">
    <source>
        <dbReference type="Proteomes" id="UP000249082"/>
    </source>
</evidence>
<dbReference type="InterPro" id="IPR002397">
    <property type="entry name" value="Cyt_P450_B"/>
</dbReference>
<dbReference type="GO" id="GO:0004497">
    <property type="term" value="F:monooxygenase activity"/>
    <property type="evidence" value="ECO:0007669"/>
    <property type="project" value="UniProtKB-KW"/>
</dbReference>
<keyword evidence="2" id="KW-0560">Oxidoreductase</keyword>
<dbReference type="PANTHER" id="PTHR46696:SF6">
    <property type="entry name" value="P450, PUTATIVE (EUROFUNG)-RELATED"/>
    <property type="match status" value="1"/>
</dbReference>
<reference evidence="3 4" key="1">
    <citation type="submission" date="2017-08" db="EMBL/GenBank/DDBJ databases">
        <title>Infants hospitalized years apart are colonized by the same room-sourced microbial strains.</title>
        <authorList>
            <person name="Brooks B."/>
            <person name="Olm M.R."/>
            <person name="Firek B.A."/>
            <person name="Baker R."/>
            <person name="Thomas B.C."/>
            <person name="Morowitz M.J."/>
            <person name="Banfield J.F."/>
        </authorList>
    </citation>
    <scope>NUCLEOTIDE SEQUENCE [LARGE SCALE GENOMIC DNA]</scope>
    <source>
        <strain evidence="3">S2_005_002_R2_33</strain>
    </source>
</reference>
<evidence type="ECO:0000313" key="3">
    <source>
        <dbReference type="EMBL" id="PZQ56920.1"/>
    </source>
</evidence>
<dbReference type="Pfam" id="PF00067">
    <property type="entry name" value="p450"/>
    <property type="match status" value="1"/>
</dbReference>
<keyword evidence="2" id="KW-0349">Heme</keyword>
<dbReference type="PROSITE" id="PS00086">
    <property type="entry name" value="CYTOCHROME_P450"/>
    <property type="match status" value="1"/>
</dbReference>
<dbReference type="Proteomes" id="UP000249082">
    <property type="component" value="Unassembled WGS sequence"/>
</dbReference>
<dbReference type="InterPro" id="IPR001128">
    <property type="entry name" value="Cyt_P450"/>
</dbReference>
<dbReference type="SUPFAM" id="SSF48264">
    <property type="entry name" value="Cytochrome P450"/>
    <property type="match status" value="1"/>
</dbReference>
<dbReference type="InterPro" id="IPR017972">
    <property type="entry name" value="Cyt_P450_CS"/>
</dbReference>
<dbReference type="GO" id="GO:0005506">
    <property type="term" value="F:iron ion binding"/>
    <property type="evidence" value="ECO:0007669"/>
    <property type="project" value="InterPro"/>
</dbReference>
<comment type="caution">
    <text evidence="3">The sequence shown here is derived from an EMBL/GenBank/DDBJ whole genome shotgun (WGS) entry which is preliminary data.</text>
</comment>
<name>A0A2W5QZZ8_9SPHN</name>
<dbReference type="InterPro" id="IPR036396">
    <property type="entry name" value="Cyt_P450_sf"/>
</dbReference>
<protein>
    <submittedName>
        <fullName evidence="3">Cytochrome P450</fullName>
    </submittedName>
</protein>
<dbReference type="EMBL" id="QFPX01000002">
    <property type="protein sequence ID" value="PZQ56920.1"/>
    <property type="molecule type" value="Genomic_DNA"/>
</dbReference>
<sequence>MIHIGSYIREREALAYPASYETADWYTDVALVDAPHAYFDFLRAKGPVVRLPYRNAVAVTGYEETVQVMLDTEHFSSINAVTGPVAELPFSPRGDDIAAELEAHRGQIAFADQIVTESGSRHADLRSIIARLFTPSRLKELQPKLLATAEGLIDEFHRDGKVDIVRQYGGPYGALVISDLLGLSERTRTKFRALLEGAIPVPMDADEQEMLKNPLVGVGKDLFKLIARRRLSAHPLMRPLHTLLAQEDILNELAQARFPDGSRPSLVDLTSLAAFLFGAGQDTTNRLLANAFRIIATRPDVQQQLRDDPARIPVFIEEVLRFDGSVKSGGRMCQKTTVLGGVEIKAGTAILLSHMAANRDPARFPEPDKFDMDRPKLKEHLAFGRGAHTCIGAPLARREVAVSIERLLARMGNIRLAEIHRRPDGGLRFDYEPTYILRALASLHLEFDPIEGN</sequence>
<comment type="similarity">
    <text evidence="1 2">Belongs to the cytochrome P450 family.</text>
</comment>
<accession>A0A2W5QZZ8</accession>
<proteinExistence type="inferred from homology"/>
<organism evidence="3 4">
    <name type="scientific">Novosphingobium pentaromativorans</name>
    <dbReference type="NCBI Taxonomy" id="205844"/>
    <lineage>
        <taxon>Bacteria</taxon>
        <taxon>Pseudomonadati</taxon>
        <taxon>Pseudomonadota</taxon>
        <taxon>Alphaproteobacteria</taxon>
        <taxon>Sphingomonadales</taxon>
        <taxon>Sphingomonadaceae</taxon>
        <taxon>Novosphingobium</taxon>
    </lineage>
</organism>
<dbReference type="PRINTS" id="PR00359">
    <property type="entry name" value="BP450"/>
</dbReference>
<dbReference type="PANTHER" id="PTHR46696">
    <property type="entry name" value="P450, PUTATIVE (EUROFUNG)-RELATED"/>
    <property type="match status" value="1"/>
</dbReference>
<keyword evidence="2" id="KW-0479">Metal-binding</keyword>
<evidence type="ECO:0000256" key="1">
    <source>
        <dbReference type="ARBA" id="ARBA00010617"/>
    </source>
</evidence>
<evidence type="ECO:0000256" key="2">
    <source>
        <dbReference type="RuleBase" id="RU000461"/>
    </source>
</evidence>
<dbReference type="GO" id="GO:0016705">
    <property type="term" value="F:oxidoreductase activity, acting on paired donors, with incorporation or reduction of molecular oxygen"/>
    <property type="evidence" value="ECO:0007669"/>
    <property type="project" value="InterPro"/>
</dbReference>
<gene>
    <name evidence="3" type="ORF">DI555_01980</name>
</gene>
<dbReference type="GO" id="GO:0020037">
    <property type="term" value="F:heme binding"/>
    <property type="evidence" value="ECO:0007669"/>
    <property type="project" value="InterPro"/>
</dbReference>
<dbReference type="Gene3D" id="1.10.630.10">
    <property type="entry name" value="Cytochrome P450"/>
    <property type="match status" value="1"/>
</dbReference>
<dbReference type="AlphaFoldDB" id="A0A2W5QZZ8"/>
<keyword evidence="2" id="KW-0408">Iron</keyword>